<keyword evidence="2" id="KW-0805">Transcription regulation</keyword>
<dbReference type="Gene3D" id="1.10.20.10">
    <property type="entry name" value="Histone, subunit A"/>
    <property type="match status" value="1"/>
</dbReference>
<evidence type="ECO:0000256" key="5">
    <source>
        <dbReference type="ARBA" id="ARBA00023163"/>
    </source>
</evidence>
<dbReference type="FunFam" id="1.10.20.10:FF:000035">
    <property type="entry name" value="Nuclear transcription factor Y subunit B-3"/>
    <property type="match status" value="1"/>
</dbReference>
<name>A0A7J0EM03_9ERIC</name>
<dbReference type="PRINTS" id="PR00615">
    <property type="entry name" value="CCAATSUBUNTA"/>
</dbReference>
<evidence type="ECO:0000313" key="8">
    <source>
        <dbReference type="EMBL" id="GFY87504.1"/>
    </source>
</evidence>
<accession>A0A7J0EM03</accession>
<proteinExistence type="inferred from homology"/>
<sequence>MEDERCKNEQNVTNKGSPESSCSKNNNNNNNKEQDRFLPIANVGRIMKKVIPGNGKISKDAKETVQECVSEFISFVTGEASDKCQREKRKTINGDDIIWAITTLGFENYVNPLKKYLMKYRELEGEKLHFPKQQQQQQEQQSERVYHQKHEQNMPYSNVYSSTNLISHSSFGTIDQQFSMPFPPTSIQKKLQQQEHIDSVGPWEELISTHLSAVSHLSPSLTVLLSQPTNSSPLSVRSLGALGALTSTIALPKYIASLPAPSAHSNMLCAPISEIRYPSSTGNSTSTEVNALPNRSACTFSLRCSAPPTGVRCKRLISATSRLSLYIDSVSLSSELLHGHLALVAPSRVWPDFCTYPKASLCAPVPLRILQVHPSDIPALALRASVQRLLSSSILLASTTGPMSNNSSSCLDTPLQSV</sequence>
<dbReference type="SUPFAM" id="SSF47113">
    <property type="entry name" value="Histone-fold"/>
    <property type="match status" value="1"/>
</dbReference>
<reference evidence="8 9" key="1">
    <citation type="submission" date="2019-07" db="EMBL/GenBank/DDBJ databases">
        <title>De Novo Assembly of kiwifruit Actinidia rufa.</title>
        <authorList>
            <person name="Sugita-Konishi S."/>
            <person name="Sato K."/>
            <person name="Mori E."/>
            <person name="Abe Y."/>
            <person name="Kisaki G."/>
            <person name="Hamano K."/>
            <person name="Suezawa K."/>
            <person name="Otani M."/>
            <person name="Fukuda T."/>
            <person name="Manabe T."/>
            <person name="Gomi K."/>
            <person name="Tabuchi M."/>
            <person name="Akimitsu K."/>
            <person name="Kataoka I."/>
        </authorList>
    </citation>
    <scope>NUCLEOTIDE SEQUENCE [LARGE SCALE GENOMIC DNA]</scope>
    <source>
        <strain evidence="9">cv. Fuchu</strain>
    </source>
</reference>
<evidence type="ECO:0000256" key="3">
    <source>
        <dbReference type="ARBA" id="ARBA00023125"/>
    </source>
</evidence>
<evidence type="ECO:0000256" key="4">
    <source>
        <dbReference type="ARBA" id="ARBA00023159"/>
    </source>
</evidence>
<dbReference type="PANTHER" id="PTHR11064:SF122">
    <property type="entry name" value="NUCLEAR TRANSCRIPTION FACTOR Y SUBUNIT B-7"/>
    <property type="match status" value="1"/>
</dbReference>
<evidence type="ECO:0000259" key="7">
    <source>
        <dbReference type="Pfam" id="PF00808"/>
    </source>
</evidence>
<dbReference type="OrthoDB" id="386949at2759"/>
<feature type="region of interest" description="Disordered" evidence="6">
    <location>
        <begin position="1"/>
        <end position="35"/>
    </location>
</feature>
<dbReference type="GO" id="GO:0016602">
    <property type="term" value="C:CCAAT-binding factor complex"/>
    <property type="evidence" value="ECO:0007669"/>
    <property type="project" value="InterPro"/>
</dbReference>
<dbReference type="Proteomes" id="UP000585474">
    <property type="component" value="Unassembled WGS sequence"/>
</dbReference>
<keyword evidence="3" id="KW-0238">DNA-binding</keyword>
<evidence type="ECO:0000256" key="6">
    <source>
        <dbReference type="SAM" id="MobiDB-lite"/>
    </source>
</evidence>
<evidence type="ECO:0000256" key="2">
    <source>
        <dbReference type="ARBA" id="ARBA00023015"/>
    </source>
</evidence>
<organism evidence="8 9">
    <name type="scientific">Actinidia rufa</name>
    <dbReference type="NCBI Taxonomy" id="165716"/>
    <lineage>
        <taxon>Eukaryota</taxon>
        <taxon>Viridiplantae</taxon>
        <taxon>Streptophyta</taxon>
        <taxon>Embryophyta</taxon>
        <taxon>Tracheophyta</taxon>
        <taxon>Spermatophyta</taxon>
        <taxon>Magnoliopsida</taxon>
        <taxon>eudicotyledons</taxon>
        <taxon>Gunneridae</taxon>
        <taxon>Pentapetalae</taxon>
        <taxon>asterids</taxon>
        <taxon>Ericales</taxon>
        <taxon>Actinidiaceae</taxon>
        <taxon>Actinidia</taxon>
    </lineage>
</organism>
<dbReference type="InterPro" id="IPR003956">
    <property type="entry name" value="Transcrpt_fac_NFYB/HAP3_CS"/>
</dbReference>
<dbReference type="GO" id="GO:0000978">
    <property type="term" value="F:RNA polymerase II cis-regulatory region sequence-specific DNA binding"/>
    <property type="evidence" value="ECO:0007669"/>
    <property type="project" value="TreeGrafter"/>
</dbReference>
<comment type="caution">
    <text evidence="8">The sequence shown here is derived from an EMBL/GenBank/DDBJ whole genome shotgun (WGS) entry which is preliminary data.</text>
</comment>
<dbReference type="InterPro" id="IPR009072">
    <property type="entry name" value="Histone-fold"/>
</dbReference>
<dbReference type="PANTHER" id="PTHR11064">
    <property type="entry name" value="CCAAT-BINDING TRANSCRIPTION FACTOR-RELATED"/>
    <property type="match status" value="1"/>
</dbReference>
<comment type="similarity">
    <text evidence="1">Belongs to the NFYB/HAP3 subunit family.</text>
</comment>
<dbReference type="InterPro" id="IPR003958">
    <property type="entry name" value="CBFA_NFYB_domain"/>
</dbReference>
<keyword evidence="9" id="KW-1185">Reference proteome</keyword>
<gene>
    <name evidence="8" type="ORF">Acr_05g0011430</name>
</gene>
<dbReference type="CDD" id="cd22907">
    <property type="entry name" value="HFD_NFYB"/>
    <property type="match status" value="1"/>
</dbReference>
<feature type="compositionally biased region" description="Polar residues" evidence="6">
    <location>
        <begin position="9"/>
        <end position="24"/>
    </location>
</feature>
<keyword evidence="5" id="KW-0804">Transcription</keyword>
<evidence type="ECO:0000256" key="1">
    <source>
        <dbReference type="ARBA" id="ARBA00009053"/>
    </source>
</evidence>
<dbReference type="PROSITE" id="PS00685">
    <property type="entry name" value="NFYB_HAP3"/>
    <property type="match status" value="1"/>
</dbReference>
<dbReference type="GO" id="GO:0001228">
    <property type="term" value="F:DNA-binding transcription activator activity, RNA polymerase II-specific"/>
    <property type="evidence" value="ECO:0007669"/>
    <property type="project" value="InterPro"/>
</dbReference>
<keyword evidence="4" id="KW-0010">Activator</keyword>
<dbReference type="AlphaFoldDB" id="A0A7J0EM03"/>
<dbReference type="EMBL" id="BJWL01000005">
    <property type="protein sequence ID" value="GFY87504.1"/>
    <property type="molecule type" value="Genomic_DNA"/>
</dbReference>
<dbReference type="GO" id="GO:0046982">
    <property type="term" value="F:protein heterodimerization activity"/>
    <property type="evidence" value="ECO:0007669"/>
    <property type="project" value="InterPro"/>
</dbReference>
<dbReference type="Pfam" id="PF00808">
    <property type="entry name" value="CBFD_NFYB_HMF"/>
    <property type="match status" value="1"/>
</dbReference>
<protein>
    <submittedName>
        <fullName evidence="8">Nuclear factor Y, subunit B7</fullName>
    </submittedName>
</protein>
<feature type="domain" description="Transcription factor CBF/NF-Y/archaeal histone" evidence="7">
    <location>
        <begin position="37"/>
        <end position="101"/>
    </location>
</feature>
<dbReference type="InterPro" id="IPR027113">
    <property type="entry name" value="Transc_fact_NFYB/HAP3"/>
</dbReference>
<evidence type="ECO:0000313" key="9">
    <source>
        <dbReference type="Proteomes" id="UP000585474"/>
    </source>
</evidence>